<dbReference type="InterPro" id="IPR011990">
    <property type="entry name" value="TPR-like_helical_dom_sf"/>
</dbReference>
<dbReference type="InterPro" id="IPR019734">
    <property type="entry name" value="TPR_rpt"/>
</dbReference>
<organism evidence="2 3">
    <name type="scientific">Wenzhouxiangella marina</name>
    <dbReference type="NCBI Taxonomy" id="1579979"/>
    <lineage>
        <taxon>Bacteria</taxon>
        <taxon>Pseudomonadati</taxon>
        <taxon>Pseudomonadota</taxon>
        <taxon>Gammaproteobacteria</taxon>
        <taxon>Chromatiales</taxon>
        <taxon>Wenzhouxiangellaceae</taxon>
        <taxon>Wenzhouxiangella</taxon>
    </lineage>
</organism>
<sequence>MFRVFRSRSMLAVLILCLASVAWGQEASTAGDPMSAAERLPLAALLIGDGNYERARQVLAAVDPDDPELDRPRFHTLNGLVALNLEERALAVREFRAAIEAGQDEPVVWLYLAQAHFGQEQYLETLAALDRAGDDTTRIPSVQLMRAQAHWQLGELDEAWRVLDEGRRLFPDRAGEFARRQVFLLVEQGLYQEAADQGRRYLAGAHAGPADALAIGNALRQSGQYTEAAEILERARLSSPEQVDLSRLLAHTYLAQERTLAAAEVLRQAAVYDPALLSEAAELYRRAGWLMEALTLNAGIIDQAQKLKQRLAIFIDLARFDQAAAMETDLVRTGLIEDQDIRYALAYAFFKSGDFARAEDHLAVLERADLFRKATELRRVMEQCADQPWLCG</sequence>
<dbReference type="SUPFAM" id="SSF48452">
    <property type="entry name" value="TPR-like"/>
    <property type="match status" value="2"/>
</dbReference>
<gene>
    <name evidence="2" type="ORF">WM2015_1861</name>
</gene>
<reference evidence="2 3" key="1">
    <citation type="submission" date="2015-07" db="EMBL/GenBank/DDBJ databases">
        <authorList>
            <person name="Noorani M."/>
        </authorList>
    </citation>
    <scope>NUCLEOTIDE SEQUENCE [LARGE SCALE GENOMIC DNA]</scope>
    <source>
        <strain evidence="2 3">KCTC 42284</strain>
    </source>
</reference>
<proteinExistence type="predicted"/>
<dbReference type="EMBL" id="CP012154">
    <property type="protein sequence ID" value="AKS42228.1"/>
    <property type="molecule type" value="Genomic_DNA"/>
</dbReference>
<protein>
    <submittedName>
        <fullName evidence="2">Tetratricopeptide TPR_1 repeat-containing protein</fullName>
    </submittedName>
</protein>
<dbReference type="RefSeq" id="WP_156201035.1">
    <property type="nucleotide sequence ID" value="NZ_CP012154.1"/>
</dbReference>
<dbReference type="Gene3D" id="1.25.40.10">
    <property type="entry name" value="Tetratricopeptide repeat domain"/>
    <property type="match status" value="2"/>
</dbReference>
<feature type="signal peptide" evidence="1">
    <location>
        <begin position="1"/>
        <end position="24"/>
    </location>
</feature>
<evidence type="ECO:0000256" key="1">
    <source>
        <dbReference type="SAM" id="SignalP"/>
    </source>
</evidence>
<dbReference type="Pfam" id="PF13432">
    <property type="entry name" value="TPR_16"/>
    <property type="match status" value="2"/>
</dbReference>
<feature type="chain" id="PRO_5005454409" evidence="1">
    <location>
        <begin position="25"/>
        <end position="392"/>
    </location>
</feature>
<name>A0A0K0XX26_9GAMM</name>
<evidence type="ECO:0000313" key="3">
    <source>
        <dbReference type="Proteomes" id="UP000066624"/>
    </source>
</evidence>
<dbReference type="OrthoDB" id="7057973at2"/>
<dbReference type="Proteomes" id="UP000066624">
    <property type="component" value="Chromosome"/>
</dbReference>
<keyword evidence="1" id="KW-0732">Signal</keyword>
<dbReference type="AlphaFoldDB" id="A0A0K0XX26"/>
<dbReference type="KEGG" id="wma:WM2015_1861"/>
<accession>A0A0K0XX26</accession>
<keyword evidence="3" id="KW-1185">Reference proteome</keyword>
<dbReference type="SMART" id="SM00028">
    <property type="entry name" value="TPR"/>
    <property type="match status" value="4"/>
</dbReference>
<evidence type="ECO:0000313" key="2">
    <source>
        <dbReference type="EMBL" id="AKS42228.1"/>
    </source>
</evidence>
<dbReference type="Pfam" id="PF13428">
    <property type="entry name" value="TPR_14"/>
    <property type="match status" value="1"/>
</dbReference>
<dbReference type="STRING" id="1579979.WM2015_1861"/>